<keyword evidence="2" id="KW-1185">Reference proteome</keyword>
<gene>
    <name evidence="3" type="primary">LOC106476812</name>
</gene>
<dbReference type="GeneID" id="106476812"/>
<evidence type="ECO:0000313" key="3">
    <source>
        <dbReference type="RefSeq" id="XP_022236277.1"/>
    </source>
</evidence>
<evidence type="ECO:0000313" key="2">
    <source>
        <dbReference type="Proteomes" id="UP000694941"/>
    </source>
</evidence>
<accession>A0ABM1RY22</accession>
<feature type="region of interest" description="Disordered" evidence="1">
    <location>
        <begin position="1"/>
        <end position="26"/>
    </location>
</feature>
<protein>
    <submittedName>
        <fullName evidence="3">Uncharacterized protein LOC106476812</fullName>
    </submittedName>
</protein>
<reference evidence="3" key="1">
    <citation type="submission" date="2025-08" db="UniProtKB">
        <authorList>
            <consortium name="RefSeq"/>
        </authorList>
    </citation>
    <scope>IDENTIFICATION</scope>
    <source>
        <tissue evidence="3">Muscle</tissue>
    </source>
</reference>
<organism evidence="2 3">
    <name type="scientific">Limulus polyphemus</name>
    <name type="common">Atlantic horseshoe crab</name>
    <dbReference type="NCBI Taxonomy" id="6850"/>
    <lineage>
        <taxon>Eukaryota</taxon>
        <taxon>Metazoa</taxon>
        <taxon>Ecdysozoa</taxon>
        <taxon>Arthropoda</taxon>
        <taxon>Chelicerata</taxon>
        <taxon>Merostomata</taxon>
        <taxon>Xiphosura</taxon>
        <taxon>Limulidae</taxon>
        <taxon>Limulus</taxon>
    </lineage>
</organism>
<proteinExistence type="predicted"/>
<evidence type="ECO:0000256" key="1">
    <source>
        <dbReference type="SAM" id="MobiDB-lite"/>
    </source>
</evidence>
<feature type="non-terminal residue" evidence="3">
    <location>
        <position position="1"/>
    </location>
</feature>
<feature type="compositionally biased region" description="Polar residues" evidence="1">
    <location>
        <begin position="9"/>
        <end position="26"/>
    </location>
</feature>
<sequence>NELALKQLVSKSHSTPHLSSVSMTTDTKPEEFVFRDESEVVRASKTGKNGTNRNTKYYEPLAEVLPSTFSTAASETPGELKPVIVDAINNSDGQYEAVDSSLAYLLMDSTLTTEEGSHLAKHLEKLLKLPRGTFSNVR</sequence>
<dbReference type="RefSeq" id="XP_022236277.1">
    <property type="nucleotide sequence ID" value="XM_022380569.1"/>
</dbReference>
<dbReference type="Proteomes" id="UP000694941">
    <property type="component" value="Unplaced"/>
</dbReference>
<name>A0ABM1RY22_LIMPO</name>